<dbReference type="PROSITE" id="PS50005">
    <property type="entry name" value="TPR"/>
    <property type="match status" value="3"/>
</dbReference>
<dbReference type="PANTHER" id="PTHR44998:SF1">
    <property type="entry name" value="UDP-N-ACETYLGLUCOSAMINE--PEPTIDE N-ACETYLGLUCOSAMINYLTRANSFERASE 110 KDA SUBUNIT"/>
    <property type="match status" value="1"/>
</dbReference>
<proteinExistence type="predicted"/>
<dbReference type="RefSeq" id="WP_121210534.1">
    <property type="nucleotide sequence ID" value="NZ_RBIM01000003.1"/>
</dbReference>
<dbReference type="InterPro" id="IPR011990">
    <property type="entry name" value="TPR-like_helical_dom_sf"/>
</dbReference>
<reference evidence="2 3" key="1">
    <citation type="submission" date="2018-10" db="EMBL/GenBank/DDBJ databases">
        <title>Genomic Encyclopedia of Type Strains, Phase IV (KMG-IV): sequencing the most valuable type-strain genomes for metagenomic binning, comparative biology and taxonomic classification.</title>
        <authorList>
            <person name="Goeker M."/>
        </authorList>
    </citation>
    <scope>NUCLEOTIDE SEQUENCE [LARGE SCALE GENOMIC DNA]</scope>
    <source>
        <strain evidence="2 3">DSM 4734</strain>
    </source>
</reference>
<dbReference type="EMBL" id="RBIM01000003">
    <property type="protein sequence ID" value="RKR00172.1"/>
    <property type="molecule type" value="Genomic_DNA"/>
</dbReference>
<dbReference type="InterPro" id="IPR019734">
    <property type="entry name" value="TPR_rpt"/>
</dbReference>
<name>A0A495DD05_9PROT</name>
<feature type="repeat" description="TPR" evidence="1">
    <location>
        <begin position="159"/>
        <end position="192"/>
    </location>
</feature>
<dbReference type="SUPFAM" id="SSF48452">
    <property type="entry name" value="TPR-like"/>
    <property type="match status" value="1"/>
</dbReference>
<organism evidence="2 3">
    <name type="scientific">Maricaulis maris</name>
    <dbReference type="NCBI Taxonomy" id="74318"/>
    <lineage>
        <taxon>Bacteria</taxon>
        <taxon>Pseudomonadati</taxon>
        <taxon>Pseudomonadota</taxon>
        <taxon>Alphaproteobacteria</taxon>
        <taxon>Maricaulales</taxon>
        <taxon>Maricaulaceae</taxon>
        <taxon>Maricaulis</taxon>
    </lineage>
</organism>
<feature type="repeat" description="TPR" evidence="1">
    <location>
        <begin position="193"/>
        <end position="226"/>
    </location>
</feature>
<evidence type="ECO:0000313" key="3">
    <source>
        <dbReference type="Proteomes" id="UP000273675"/>
    </source>
</evidence>
<gene>
    <name evidence="2" type="ORF">C7435_1372</name>
</gene>
<keyword evidence="1" id="KW-0802">TPR repeat</keyword>
<dbReference type="Pfam" id="PF13374">
    <property type="entry name" value="TPR_10"/>
    <property type="match status" value="1"/>
</dbReference>
<accession>A0A495DD05</accession>
<feature type="repeat" description="TPR" evidence="1">
    <location>
        <begin position="91"/>
        <end position="124"/>
    </location>
</feature>
<evidence type="ECO:0000256" key="1">
    <source>
        <dbReference type="PROSITE-ProRule" id="PRU00339"/>
    </source>
</evidence>
<dbReference type="SMART" id="SM00028">
    <property type="entry name" value="TPR"/>
    <property type="match status" value="5"/>
</dbReference>
<dbReference type="SUPFAM" id="SSF53756">
    <property type="entry name" value="UDP-Glycosyltransferase/glycogen phosphorylase"/>
    <property type="match status" value="1"/>
</dbReference>
<dbReference type="Gene3D" id="1.25.40.10">
    <property type="entry name" value="Tetratricopeptide repeat domain"/>
    <property type="match status" value="2"/>
</dbReference>
<dbReference type="Pfam" id="PF13181">
    <property type="entry name" value="TPR_8"/>
    <property type="match status" value="2"/>
</dbReference>
<dbReference type="PANTHER" id="PTHR44998">
    <property type="match status" value="1"/>
</dbReference>
<dbReference type="AlphaFoldDB" id="A0A495DD05"/>
<sequence length="600" mass="66796">MNMQEATALDLDAEISAEAEIEKNETRDAVPLGAQAVRVEVPVDRMPADRRRIYQKVAALAKRAMKTSAEGENVAAARLAHKAWLLAPDMALTNHVLGLMLYNLGRLSRALDFFETAWKIDPKDAEIYQKLGLVAWKLDMLEAAEKFYRLQYKLAPTAVDAAINLGGVLRDAGKFEEAIEILRTAIYAHQENYELWNSMGTVINDSGDPIQARTFYEEALRLKPDYGRAHNNMANIHELLGEPELAIPHFDAALKDPADAMEEATMRHGRSMVLLAAGRIEEGWAANESRLNPNRAQATLFTLKAPFWDGTNPQQLRGKTVLLVGEQGLGDEVLFMNIVKDMLEAVGPDGELRIACEYRLMPLVKRSFPQAVVGHHMSANVEGRDVRVVPKLEDGADFWTPMATPLRAFRNTIDDYPAEEGFLTPDPAVQSEFRTQIDGFGSGLKVGILWKSLNMNARRSRFFSAFDAWEGVLRTPGVDFINLQYGKVADELELARERFGVTIHQPTDIDLKMELDKVAAYASACDLVLGPMNATSNLAAACGGKVWFIHARSSTWTLLGTDRQHWYPQTRSYFGKGFRDWDNTMKRVADDLAALAGAAD</sequence>
<comment type="caution">
    <text evidence="2">The sequence shown here is derived from an EMBL/GenBank/DDBJ whole genome shotgun (WGS) entry which is preliminary data.</text>
</comment>
<evidence type="ECO:0000313" key="2">
    <source>
        <dbReference type="EMBL" id="RKR00172.1"/>
    </source>
</evidence>
<dbReference type="Pfam" id="PF13432">
    <property type="entry name" value="TPR_16"/>
    <property type="match status" value="1"/>
</dbReference>
<dbReference type="Proteomes" id="UP000273675">
    <property type="component" value="Unassembled WGS sequence"/>
</dbReference>
<protein>
    <submittedName>
        <fullName evidence="2">Tetratricopeptide repeat protein</fullName>
    </submittedName>
</protein>